<dbReference type="Pfam" id="PF07631">
    <property type="entry name" value="PSD4"/>
    <property type="match status" value="1"/>
</dbReference>
<evidence type="ECO:0000313" key="8">
    <source>
        <dbReference type="Proteomes" id="UP000187735"/>
    </source>
</evidence>
<gene>
    <name evidence="7" type="ORF">Fuma_02190</name>
</gene>
<dbReference type="SUPFAM" id="SSF49899">
    <property type="entry name" value="Concanavalin A-like lectins/glucanases"/>
    <property type="match status" value="2"/>
</dbReference>
<dbReference type="InterPro" id="IPR013320">
    <property type="entry name" value="ConA-like_dom_sf"/>
</dbReference>
<dbReference type="Pfam" id="PF07635">
    <property type="entry name" value="PSCyt1"/>
    <property type="match status" value="1"/>
</dbReference>
<dbReference type="AlphaFoldDB" id="A0A1P8WEV3"/>
<feature type="domain" description="DUF1592" evidence="4">
    <location>
        <begin position="779"/>
        <end position="905"/>
    </location>
</feature>
<dbReference type="STRING" id="1891926.Fuma_02190"/>
<evidence type="ECO:0000259" key="5">
    <source>
        <dbReference type="Pfam" id="PF07635"/>
    </source>
</evidence>
<dbReference type="InterPro" id="IPR013039">
    <property type="entry name" value="DUF1588"/>
</dbReference>
<dbReference type="PANTHER" id="PTHR35889:SF3">
    <property type="entry name" value="F-BOX DOMAIN-CONTAINING PROTEIN"/>
    <property type="match status" value="1"/>
</dbReference>
<dbReference type="InterPro" id="IPR013043">
    <property type="entry name" value="DUF1595"/>
</dbReference>
<protein>
    <submittedName>
        <fullName evidence="7">Planctomycete cytochrome C</fullName>
    </submittedName>
</protein>
<sequence length="1118" mass="122246" precursor="true">MSFFIVARLNVGCSRAISMVLTALFLVAGLATAGAASPRIHRDLQVLYTFEAGEGDVVRDRSGVGQALDLKIGDSSAVQWSDGTLNIKAATIIASDGPAKKVIDAVKRSNAISVEAWVKPHDAKQNGPARLVTLSENSNHRNFTVGQDANTYDFRLRTSSTSSNGLPSAALPKDTARTSLTHLVYTRDAKGRIEIFVDGKSRKTDTADGNMSGWDDSFRFALANELNNSRPWLGELHLVAVYSTAFSHKEVVQNYLAGPAGTTAQQLASTTSSRVTDELQTLYTFESGKGDIVRDRSGVGKPLDLKIGKSSAAQWSDGSLKIKAATIIASDAPAKKVIDAIKRSNAVSVEVWATPHDTQQAGPARLVTLSSNSSNRNFTAGQDGNTYDFRLRTSSTSHNGLPSTALPTSTARTSLTHIVYARDSKGGVKVFVDGKPRMSTKIDGDMNGWDNGFRLALGNEFDNRRPWLGDLHLVAIYSRALSASDVQKNFQAGPDGQSQTAPAVAVDHSSQLFERKVAGLLANHCLECHDTVTREGGLDLSRREVAFKGGDSGTPIVSGKADESLMWQYVDSDEMPLDRPPLSKDQKKLLKEWLDSGAKWPIEVIDPVVYVYDDLTADNWIRRLTVPEYIETVRSAVGVDISAEARELLPKDLRADGFSNTAYNLTVDLKHVESYAELATIISRRMDIEAFVSQFTKDRTLNTDNSTRKIVSAIGKWMFRGPLSAREEQNYSGIATSVASASGTFDEGMRYMVEAMLQSPRFVYRLEDQRGYGTMPVRGFELASRLSYITWGGPPDKALLKAAEASELSSDSQLRSQVERMLKDPLAIKQSERFITEWLNLNRLDNLQPNAERFPTWSPELAQDMKAETLAYFRHVVWDENRPLSDLLNAQSTFATPRLAKHYGLEPKGKTLARYDVENVKSRGGLLTQGSLLTMGGDDASMVTRGLFVLHELLRGVVKAPPPCVDTNPPPTKSGVSQRTIAETRLVNANCSGCHVRFEPLAFGLEKFNGIGFYSDKDEHGNKLREDGTILFPGSARPVNFDTSAQLMDALAKSDRVRESITWKIAQFAIGRPLGAADASILEAVHKEAMANGGTWSSTLTAIIMSDLVRTTRVQDAE</sequence>
<feature type="domain" description="DUF1587" evidence="2">
    <location>
        <begin position="622"/>
        <end position="686"/>
    </location>
</feature>
<dbReference type="InterPro" id="IPR013036">
    <property type="entry name" value="DUF1587"/>
</dbReference>
<dbReference type="RefSeq" id="WP_083731964.1">
    <property type="nucleotide sequence ID" value="NZ_CP017641.1"/>
</dbReference>
<dbReference type="EMBL" id="CP017641">
    <property type="protein sequence ID" value="APZ92579.1"/>
    <property type="molecule type" value="Genomic_DNA"/>
</dbReference>
<evidence type="ECO:0000259" key="2">
    <source>
        <dbReference type="Pfam" id="PF07626"/>
    </source>
</evidence>
<name>A0A1P8WEV3_9PLAN</name>
<dbReference type="InterPro" id="IPR011478">
    <property type="entry name" value="DUF1585"/>
</dbReference>
<proteinExistence type="predicted"/>
<evidence type="ECO:0000259" key="3">
    <source>
        <dbReference type="Pfam" id="PF07627"/>
    </source>
</evidence>
<keyword evidence="8" id="KW-1185">Reference proteome</keyword>
<evidence type="ECO:0000313" key="7">
    <source>
        <dbReference type="EMBL" id="APZ92579.1"/>
    </source>
</evidence>
<dbReference type="Pfam" id="PF07624">
    <property type="entry name" value="PSD2"/>
    <property type="match status" value="1"/>
</dbReference>
<feature type="domain" description="DUF1585" evidence="1">
    <location>
        <begin position="1040"/>
        <end position="1108"/>
    </location>
</feature>
<reference evidence="7 8" key="1">
    <citation type="journal article" date="2016" name="Front. Microbiol.">
        <title>Fuerstia marisgermanicae gen. nov., sp. nov., an Unusual Member of the Phylum Planctomycetes from the German Wadden Sea.</title>
        <authorList>
            <person name="Kohn T."/>
            <person name="Heuer A."/>
            <person name="Jogler M."/>
            <person name="Vollmers J."/>
            <person name="Boedeker C."/>
            <person name="Bunk B."/>
            <person name="Rast P."/>
            <person name="Borchert D."/>
            <person name="Glockner I."/>
            <person name="Freese H.M."/>
            <person name="Klenk H.P."/>
            <person name="Overmann J."/>
            <person name="Kaster A.K."/>
            <person name="Rohde M."/>
            <person name="Wiegand S."/>
            <person name="Jogler C."/>
        </authorList>
    </citation>
    <scope>NUCLEOTIDE SEQUENCE [LARGE SCALE GENOMIC DNA]</scope>
    <source>
        <strain evidence="7 8">NH11</strain>
    </source>
</reference>
<dbReference type="Pfam" id="PF07626">
    <property type="entry name" value="PSD3"/>
    <property type="match status" value="1"/>
</dbReference>
<dbReference type="Pfam" id="PF07637">
    <property type="entry name" value="PSD5"/>
    <property type="match status" value="1"/>
</dbReference>
<feature type="domain" description="DUF1588" evidence="3">
    <location>
        <begin position="923"/>
        <end position="1017"/>
    </location>
</feature>
<dbReference type="KEGG" id="fmr:Fuma_02190"/>
<dbReference type="InterPro" id="IPR011429">
    <property type="entry name" value="Cyt_c_Planctomycete-type"/>
</dbReference>
<evidence type="ECO:0000259" key="1">
    <source>
        <dbReference type="Pfam" id="PF07624"/>
    </source>
</evidence>
<evidence type="ECO:0000259" key="4">
    <source>
        <dbReference type="Pfam" id="PF07631"/>
    </source>
</evidence>
<dbReference type="Pfam" id="PF13385">
    <property type="entry name" value="Laminin_G_3"/>
    <property type="match status" value="2"/>
</dbReference>
<dbReference type="PANTHER" id="PTHR35889">
    <property type="entry name" value="CYCLOINULO-OLIGOSACCHARIDE FRUCTANOTRANSFERASE-RELATED"/>
    <property type="match status" value="1"/>
</dbReference>
<organism evidence="7 8">
    <name type="scientific">Fuerstiella marisgermanici</name>
    <dbReference type="NCBI Taxonomy" id="1891926"/>
    <lineage>
        <taxon>Bacteria</taxon>
        <taxon>Pseudomonadati</taxon>
        <taxon>Planctomycetota</taxon>
        <taxon>Planctomycetia</taxon>
        <taxon>Planctomycetales</taxon>
        <taxon>Planctomycetaceae</taxon>
        <taxon>Fuerstiella</taxon>
    </lineage>
</organism>
<dbReference type="InterPro" id="IPR013042">
    <property type="entry name" value="DUF1592"/>
</dbReference>
<feature type="domain" description="Cytochrome C Planctomycete-type" evidence="5">
    <location>
        <begin position="525"/>
        <end position="576"/>
    </location>
</feature>
<dbReference type="Proteomes" id="UP000187735">
    <property type="component" value="Chromosome"/>
</dbReference>
<dbReference type="Pfam" id="PF07627">
    <property type="entry name" value="PSCyt3"/>
    <property type="match status" value="1"/>
</dbReference>
<feature type="domain" description="DUF1595" evidence="6">
    <location>
        <begin position="708"/>
        <end position="767"/>
    </location>
</feature>
<accession>A0A1P8WEV3</accession>
<dbReference type="Gene3D" id="2.60.120.200">
    <property type="match status" value="2"/>
</dbReference>
<evidence type="ECO:0000259" key="6">
    <source>
        <dbReference type="Pfam" id="PF07637"/>
    </source>
</evidence>
<dbReference type="OrthoDB" id="175242at2"/>